<sequence length="342" mass="37134">MMESQNRKRAPAWTEWEVRDLIAVWGEESMLSELRSSFRNAKTFVKISQGMKDRGHNRDPKQCRVKVKELGGSATITPTVCFDSVNGEGGNTEAGFGDKEDDDEVVDSSQQASGETGFPDSQELFLTLDLERVPPEPTQGWLLDPPGGEGISVMEPTRTRHSATRVDQVCECRLPVRAAVPAPASAGEPGHSSSLYADGQRRGAKVAAVSQGSWCVCVSLIQALEASRTHSGSMTVELLGSIREIEEPAALDEGASSFQLPSPQKLNEQNFHGKLCLNPITSLLSYSVSFRKASSLDFKDFNHIPRIIVDNSTSLLVTQAHQLSILFSSDLCTSSSLGYISS</sequence>
<reference evidence="4" key="1">
    <citation type="journal article" date="2013" name="Nat. Genet.">
        <title>The draft genomes of soft-shell turtle and green sea turtle yield insights into the development and evolution of the turtle-specific body plan.</title>
        <authorList>
            <person name="Wang Z."/>
            <person name="Pascual-Anaya J."/>
            <person name="Zadissa A."/>
            <person name="Li W."/>
            <person name="Niimura Y."/>
            <person name="Huang Z."/>
            <person name="Li C."/>
            <person name="White S."/>
            <person name="Xiong Z."/>
            <person name="Fang D."/>
            <person name="Wang B."/>
            <person name="Ming Y."/>
            <person name="Chen Y."/>
            <person name="Zheng Y."/>
            <person name="Kuraku S."/>
            <person name="Pignatelli M."/>
            <person name="Herrero J."/>
            <person name="Beal K."/>
            <person name="Nozawa M."/>
            <person name="Li Q."/>
            <person name="Wang J."/>
            <person name="Zhang H."/>
            <person name="Yu L."/>
            <person name="Shigenobu S."/>
            <person name="Wang J."/>
            <person name="Liu J."/>
            <person name="Flicek P."/>
            <person name="Searle S."/>
            <person name="Wang J."/>
            <person name="Kuratani S."/>
            <person name="Yin Y."/>
            <person name="Aken B."/>
            <person name="Zhang G."/>
            <person name="Irie N."/>
        </authorList>
    </citation>
    <scope>NUCLEOTIDE SEQUENCE [LARGE SCALE GENOMIC DNA]</scope>
</reference>
<organism evidence="3 4">
    <name type="scientific">Chelonia mydas</name>
    <name type="common">Green sea-turtle</name>
    <name type="synonym">Chelonia agassizi</name>
    <dbReference type="NCBI Taxonomy" id="8469"/>
    <lineage>
        <taxon>Eukaryota</taxon>
        <taxon>Metazoa</taxon>
        <taxon>Chordata</taxon>
        <taxon>Craniata</taxon>
        <taxon>Vertebrata</taxon>
        <taxon>Euteleostomi</taxon>
        <taxon>Archelosauria</taxon>
        <taxon>Testudinata</taxon>
        <taxon>Testudines</taxon>
        <taxon>Cryptodira</taxon>
        <taxon>Durocryptodira</taxon>
        <taxon>Americhelydia</taxon>
        <taxon>Chelonioidea</taxon>
        <taxon>Cheloniidae</taxon>
        <taxon>Chelonia</taxon>
    </lineage>
</organism>
<evidence type="ECO:0000256" key="1">
    <source>
        <dbReference type="SAM" id="MobiDB-lite"/>
    </source>
</evidence>
<dbReference type="Pfam" id="PF13837">
    <property type="entry name" value="Myb_DNA-bind_4"/>
    <property type="match status" value="1"/>
</dbReference>
<dbReference type="Proteomes" id="UP000031443">
    <property type="component" value="Unassembled WGS sequence"/>
</dbReference>
<dbReference type="EMBL" id="KB575888">
    <property type="protein sequence ID" value="EMP26834.1"/>
    <property type="molecule type" value="Genomic_DNA"/>
</dbReference>
<feature type="region of interest" description="Disordered" evidence="1">
    <location>
        <begin position="84"/>
        <end position="120"/>
    </location>
</feature>
<name>M7AQG8_CHEMY</name>
<evidence type="ECO:0000259" key="2">
    <source>
        <dbReference type="Pfam" id="PF13837"/>
    </source>
</evidence>
<dbReference type="AlphaFoldDB" id="M7AQG8"/>
<feature type="domain" description="Myb/SANT-like DNA-binding" evidence="2">
    <location>
        <begin position="12"/>
        <end position="70"/>
    </location>
</feature>
<accession>M7AQG8</accession>
<proteinExistence type="predicted"/>
<dbReference type="FunFam" id="1.10.10.60:FF:000032">
    <property type="entry name" value="Zinc finger and SCAN domain-containing 20"/>
    <property type="match status" value="1"/>
</dbReference>
<dbReference type="Gene3D" id="1.10.10.60">
    <property type="entry name" value="Homeodomain-like"/>
    <property type="match status" value="1"/>
</dbReference>
<dbReference type="InterPro" id="IPR044822">
    <property type="entry name" value="Myb_DNA-bind_4"/>
</dbReference>
<evidence type="ECO:0000313" key="3">
    <source>
        <dbReference type="EMBL" id="EMP26834.1"/>
    </source>
</evidence>
<protein>
    <recommendedName>
        <fullName evidence="2">Myb/SANT-like DNA-binding domain-containing protein</fullName>
    </recommendedName>
</protein>
<gene>
    <name evidence="3" type="ORF">UY3_16083</name>
</gene>
<keyword evidence="4" id="KW-1185">Reference proteome</keyword>
<evidence type="ECO:0000313" key="4">
    <source>
        <dbReference type="Proteomes" id="UP000031443"/>
    </source>
</evidence>